<feature type="domain" description="Methylamine utilisation protein MauE" evidence="10">
    <location>
        <begin position="133"/>
        <end position="258"/>
    </location>
</feature>
<evidence type="ECO:0000313" key="12">
    <source>
        <dbReference type="Proteomes" id="UP000321464"/>
    </source>
</evidence>
<dbReference type="Gene3D" id="3.40.30.10">
    <property type="entry name" value="Glutaredoxin"/>
    <property type="match status" value="1"/>
</dbReference>
<evidence type="ECO:0000259" key="10">
    <source>
        <dbReference type="Pfam" id="PF07291"/>
    </source>
</evidence>
<keyword evidence="5 8" id="KW-0812">Transmembrane</keyword>
<dbReference type="AlphaFoldDB" id="A0A512AMY4"/>
<evidence type="ECO:0000256" key="6">
    <source>
        <dbReference type="ARBA" id="ARBA00022989"/>
    </source>
</evidence>
<accession>A0A512AMY4</accession>
<gene>
    <name evidence="11" type="ORF">NSE01_29020</name>
</gene>
<dbReference type="InterPro" id="IPR036249">
    <property type="entry name" value="Thioredoxin-like_sf"/>
</dbReference>
<evidence type="ECO:0000256" key="2">
    <source>
        <dbReference type="ARBA" id="ARBA00004141"/>
    </source>
</evidence>
<proteinExistence type="predicted"/>
<name>A0A512AMY4_9SPHN</name>
<evidence type="ECO:0000256" key="4">
    <source>
        <dbReference type="ARBA" id="ARBA00019078"/>
    </source>
</evidence>
<keyword evidence="12" id="KW-1185">Reference proteome</keyword>
<dbReference type="Pfam" id="PF00462">
    <property type="entry name" value="Glutaredoxin"/>
    <property type="match status" value="1"/>
</dbReference>
<feature type="transmembrane region" description="Helical" evidence="8">
    <location>
        <begin position="172"/>
        <end position="191"/>
    </location>
</feature>
<feature type="domain" description="Glutaredoxin" evidence="9">
    <location>
        <begin position="31"/>
        <end position="83"/>
    </location>
</feature>
<dbReference type="InterPro" id="IPR014025">
    <property type="entry name" value="Glutaredoxin_subgr"/>
</dbReference>
<evidence type="ECO:0000259" key="9">
    <source>
        <dbReference type="Pfam" id="PF00462"/>
    </source>
</evidence>
<dbReference type="EMBL" id="BJYR01000019">
    <property type="protein sequence ID" value="GEO01070.1"/>
    <property type="molecule type" value="Genomic_DNA"/>
</dbReference>
<dbReference type="UniPathway" id="UPA00895"/>
<reference evidence="11 12" key="1">
    <citation type="submission" date="2019-07" db="EMBL/GenBank/DDBJ databases">
        <title>Whole genome shotgun sequence of Novosphingobium sediminis NBRC 106119.</title>
        <authorList>
            <person name="Hosoyama A."/>
            <person name="Uohara A."/>
            <person name="Ohji S."/>
            <person name="Ichikawa N."/>
        </authorList>
    </citation>
    <scope>NUCLEOTIDE SEQUENCE [LARGE SCALE GENOMIC DNA]</scope>
    <source>
        <strain evidence="11 12">NBRC 106119</strain>
    </source>
</reference>
<comment type="subcellular location">
    <subcellularLocation>
        <location evidence="2">Membrane</location>
        <topology evidence="2">Multi-pass membrane protein</topology>
    </subcellularLocation>
</comment>
<dbReference type="GO" id="GO:0016020">
    <property type="term" value="C:membrane"/>
    <property type="evidence" value="ECO:0007669"/>
    <property type="project" value="UniProtKB-SubCell"/>
</dbReference>
<comment type="function">
    <text evidence="1">May be specifically involved in the processing, transport, and/or maturation of the MADH beta-subunit.</text>
</comment>
<feature type="transmembrane region" description="Helical" evidence="8">
    <location>
        <begin position="236"/>
        <end position="258"/>
    </location>
</feature>
<dbReference type="GO" id="GO:0030416">
    <property type="term" value="P:methylamine metabolic process"/>
    <property type="evidence" value="ECO:0007669"/>
    <property type="project" value="InterPro"/>
</dbReference>
<dbReference type="SUPFAM" id="SSF52833">
    <property type="entry name" value="Thioredoxin-like"/>
    <property type="match status" value="1"/>
</dbReference>
<keyword evidence="7 8" id="KW-0472">Membrane</keyword>
<evidence type="ECO:0000256" key="5">
    <source>
        <dbReference type="ARBA" id="ARBA00022692"/>
    </source>
</evidence>
<dbReference type="PROSITE" id="PS51354">
    <property type="entry name" value="GLUTAREDOXIN_2"/>
    <property type="match status" value="1"/>
</dbReference>
<feature type="transmembrane region" description="Helical" evidence="8">
    <location>
        <begin position="197"/>
        <end position="215"/>
    </location>
</feature>
<comment type="pathway">
    <text evidence="3">One-carbon metabolism; methylamine degradation.</text>
</comment>
<organism evidence="11 12">
    <name type="scientific">Novosphingobium sediminis</name>
    <dbReference type="NCBI Taxonomy" id="707214"/>
    <lineage>
        <taxon>Bacteria</taxon>
        <taxon>Pseudomonadati</taxon>
        <taxon>Pseudomonadota</taxon>
        <taxon>Alphaproteobacteria</taxon>
        <taxon>Sphingomonadales</taxon>
        <taxon>Sphingomonadaceae</taxon>
        <taxon>Novosphingobium</taxon>
    </lineage>
</organism>
<protein>
    <recommendedName>
        <fullName evidence="4">Methylamine utilization protein MauE</fullName>
    </recommendedName>
</protein>
<feature type="transmembrane region" description="Helical" evidence="8">
    <location>
        <begin position="133"/>
        <end position="152"/>
    </location>
</feature>
<dbReference type="PRINTS" id="PR00160">
    <property type="entry name" value="GLUTAREDOXIN"/>
</dbReference>
<evidence type="ECO:0000256" key="1">
    <source>
        <dbReference type="ARBA" id="ARBA00003475"/>
    </source>
</evidence>
<sequence length="263" mass="28990">MRWGKANNKAIPMHAPLANTARIYRMVMPEHTCPYGVKALDLLRRSGFSVEDIWLKTRAETDAFKSEHDVRTTPQVFIGGRRIGGYDDLRRHLGLHVAEPGATSYRPVLAVFAVTALMALATSQAAFGTPLTLRAAEWFIAMSMCVLAILKLQDVERFSTMFLNYDLLAKRWVPYGYVYPFAEAGAGVLMVSGQLEWLSIPIALFIGTIGAVSVFKAVYIDRRELNCACVGGSSNVPLGFVSLTENVMMVAMALWMAARMGGM</sequence>
<dbReference type="InterPro" id="IPR009908">
    <property type="entry name" value="Methylamine_util_MauE"/>
</dbReference>
<comment type="caution">
    <text evidence="11">The sequence shown here is derived from an EMBL/GenBank/DDBJ whole genome shotgun (WGS) entry which is preliminary data.</text>
</comment>
<evidence type="ECO:0000256" key="3">
    <source>
        <dbReference type="ARBA" id="ARBA00004856"/>
    </source>
</evidence>
<keyword evidence="6 8" id="KW-1133">Transmembrane helix</keyword>
<feature type="transmembrane region" description="Helical" evidence="8">
    <location>
        <begin position="108"/>
        <end position="127"/>
    </location>
</feature>
<dbReference type="Proteomes" id="UP000321464">
    <property type="component" value="Unassembled WGS sequence"/>
</dbReference>
<dbReference type="InterPro" id="IPR002109">
    <property type="entry name" value="Glutaredoxin"/>
</dbReference>
<dbReference type="Pfam" id="PF07291">
    <property type="entry name" value="MauE"/>
    <property type="match status" value="1"/>
</dbReference>
<evidence type="ECO:0000256" key="7">
    <source>
        <dbReference type="ARBA" id="ARBA00023136"/>
    </source>
</evidence>
<evidence type="ECO:0000256" key="8">
    <source>
        <dbReference type="SAM" id="Phobius"/>
    </source>
</evidence>
<evidence type="ECO:0000313" key="11">
    <source>
        <dbReference type="EMBL" id="GEO01070.1"/>
    </source>
</evidence>